<dbReference type="InterPro" id="IPR050661">
    <property type="entry name" value="BglG_antiterminators"/>
</dbReference>
<keyword evidence="5" id="KW-1185">Reference proteome</keyword>
<dbReference type="Proteomes" id="UP000515981">
    <property type="component" value="Chromosome"/>
</dbReference>
<dbReference type="Gene3D" id="3.40.50.300">
    <property type="entry name" value="P-loop containing nucleotide triphosphate hydrolases"/>
    <property type="match status" value="1"/>
</dbReference>
<dbReference type="InterPro" id="IPR036634">
    <property type="entry name" value="PRD_sf"/>
</dbReference>
<proteinExistence type="predicted"/>
<dbReference type="PROSITE" id="PS51372">
    <property type="entry name" value="PRD_2"/>
    <property type="match status" value="2"/>
</dbReference>
<protein>
    <submittedName>
        <fullName evidence="4">PRD domain-containing protein</fullName>
    </submittedName>
</protein>
<dbReference type="RefSeq" id="WP_249325742.1">
    <property type="nucleotide sequence ID" value="NZ_CP060633.1"/>
</dbReference>
<dbReference type="EMBL" id="CP060633">
    <property type="protein sequence ID" value="QNM01834.1"/>
    <property type="molecule type" value="Genomic_DNA"/>
</dbReference>
<feature type="domain" description="PRD" evidence="3">
    <location>
        <begin position="743"/>
        <end position="845"/>
    </location>
</feature>
<dbReference type="AlphaFoldDB" id="A0A7G9FTF2"/>
<evidence type="ECO:0000313" key="5">
    <source>
        <dbReference type="Proteomes" id="UP000515981"/>
    </source>
</evidence>
<dbReference type="SUPFAM" id="SSF63520">
    <property type="entry name" value="PTS-regulatory domain, PRD"/>
    <property type="match status" value="2"/>
</dbReference>
<feature type="domain" description="PRD" evidence="3">
    <location>
        <begin position="398"/>
        <end position="503"/>
    </location>
</feature>
<reference evidence="4 5" key="1">
    <citation type="submission" date="2020-08" db="EMBL/GenBank/DDBJ databases">
        <authorList>
            <person name="Liu C."/>
            <person name="Sun Q."/>
        </authorList>
    </citation>
    <scope>NUCLEOTIDE SEQUENCE [LARGE SCALE GENOMIC DNA]</scope>
    <source>
        <strain evidence="4 5">NSJ-8</strain>
    </source>
</reference>
<dbReference type="PANTHER" id="PTHR30185:SF15">
    <property type="entry name" value="CRYPTIC BETA-GLUCOSIDE BGL OPERON ANTITERMINATOR"/>
    <property type="match status" value="1"/>
</dbReference>
<dbReference type="InterPro" id="IPR036662">
    <property type="entry name" value="PTS_EIIA_man-typ_sf"/>
</dbReference>
<dbReference type="Pfam" id="PF00874">
    <property type="entry name" value="PRD"/>
    <property type="match status" value="2"/>
</dbReference>
<dbReference type="GO" id="GO:0006355">
    <property type="term" value="P:regulation of DNA-templated transcription"/>
    <property type="evidence" value="ECO:0007669"/>
    <property type="project" value="InterPro"/>
</dbReference>
<dbReference type="SUPFAM" id="SSF52540">
    <property type="entry name" value="P-loop containing nucleoside triphosphate hydrolases"/>
    <property type="match status" value="1"/>
</dbReference>
<dbReference type="GO" id="GO:0016020">
    <property type="term" value="C:membrane"/>
    <property type="evidence" value="ECO:0007669"/>
    <property type="project" value="InterPro"/>
</dbReference>
<dbReference type="InterPro" id="IPR002078">
    <property type="entry name" value="Sigma_54_int"/>
</dbReference>
<organism evidence="4 5">
    <name type="scientific">Simiaoa sunii</name>
    <dbReference type="NCBI Taxonomy" id="2763672"/>
    <lineage>
        <taxon>Bacteria</taxon>
        <taxon>Bacillati</taxon>
        <taxon>Bacillota</taxon>
        <taxon>Clostridia</taxon>
        <taxon>Lachnospirales</taxon>
        <taxon>Lachnospiraceae</taxon>
        <taxon>Simiaoa</taxon>
    </lineage>
</organism>
<dbReference type="PANTHER" id="PTHR30185">
    <property type="entry name" value="CRYPTIC BETA-GLUCOSIDE BGL OPERON ANTITERMINATOR"/>
    <property type="match status" value="1"/>
</dbReference>
<gene>
    <name evidence="4" type="ORF">H9Q77_12160</name>
</gene>
<dbReference type="CDD" id="cd00009">
    <property type="entry name" value="AAA"/>
    <property type="match status" value="1"/>
</dbReference>
<name>A0A7G9FTF2_9FIRM</name>
<feature type="domain" description="Sigma-54 factor interaction" evidence="2">
    <location>
        <begin position="79"/>
        <end position="283"/>
    </location>
</feature>
<dbReference type="Gene3D" id="1.10.1790.10">
    <property type="entry name" value="PRD domain"/>
    <property type="match status" value="2"/>
</dbReference>
<sequence length="845" mass="96388">MKSNKEKVYDFIRLHADEKADGGISTAYIADAMELQRTNVSSILNLLVQEGRIQKCNGRPVLYKVGREESTLEECFSDLIGADGSLRQIIQLAKAAVLYPQRSLNTLLVGARGTGKSRLAQRMYRFAVEQKILPENAPFLHIDCHDYAAGGEVSAESDDSWKQSEQGFVFFDNIQFLSPRARKRVLEYLQSPSRKYAVAVSCTDKEQLSDEFLAEFSVQLQLPTLSERPLRERMEMIKHLFSKEAVRIQRPLIVRGDLMTCLLFYECEANYYQLKGDIKIGCANAYVREYGKTGDISLFISDFSNNVRKGMLKYRREAEELIDFEQRFTFSGKEIRVSRPEDGTLYDRISRKAAALKETGIEEEEINLLLSMEVERTFDKYRKALIQDVTDKKQLEILVEEKLINIVEAFLQKAKEQLKRNFSPSVLYGLCLHLNAVITGKREKSAPDKESIAEILVYHRAEYLLSEELAEQIKAEYAVELSMEEILLLTMFLCYQNEEKTENARPVLIFAFYGVGIASSIAQTVSNMTKLDNIFSYEITSERASAEVYGTLRNFLKKVQQGKGILVIYDSSFLGEMLLEIENELEIPIRQVRVPVTTLGIELARRTLTENDPDKILQSTVESIDGLDCYRKYIVTLCTTGKGGAEELKRYIEKYGQLEDTEVIPMSVTDKELLRDNLKHLMTTGVVQCIVGTYDPGMFAIPFLPISEVFGARKESLPRLLRLEKEAKAKIDYDAMFAYLGEQLTHTDIEKLRKILPDIMKEINSAFMELSLDAEAGLLIHISCCIDRLLAKQEVATNPRKAAILLQYDKEFKKLLKIVKPLEKTFHVIINDDEIANILTIIYQL</sequence>
<accession>A0A7G9FTF2</accession>
<dbReference type="KEGG" id="ssun:H9Q77_12160"/>
<dbReference type="Gene3D" id="3.40.50.510">
    <property type="entry name" value="Phosphotransferase system, mannose-type IIA component"/>
    <property type="match status" value="1"/>
</dbReference>
<evidence type="ECO:0000256" key="1">
    <source>
        <dbReference type="ARBA" id="ARBA00022737"/>
    </source>
</evidence>
<evidence type="ECO:0000313" key="4">
    <source>
        <dbReference type="EMBL" id="QNM01834.1"/>
    </source>
</evidence>
<evidence type="ECO:0000259" key="2">
    <source>
        <dbReference type="PROSITE" id="PS50045"/>
    </source>
</evidence>
<dbReference type="GO" id="GO:0005524">
    <property type="term" value="F:ATP binding"/>
    <property type="evidence" value="ECO:0007669"/>
    <property type="project" value="InterPro"/>
</dbReference>
<dbReference type="Pfam" id="PF00158">
    <property type="entry name" value="Sigma54_activat"/>
    <property type="match status" value="1"/>
</dbReference>
<evidence type="ECO:0000259" key="3">
    <source>
        <dbReference type="PROSITE" id="PS51372"/>
    </source>
</evidence>
<dbReference type="InterPro" id="IPR027417">
    <property type="entry name" value="P-loop_NTPase"/>
</dbReference>
<dbReference type="InterPro" id="IPR011608">
    <property type="entry name" value="PRD"/>
</dbReference>
<dbReference type="PROSITE" id="PS50045">
    <property type="entry name" value="SIGMA54_INTERACT_4"/>
    <property type="match status" value="1"/>
</dbReference>
<keyword evidence="1" id="KW-0677">Repeat</keyword>
<dbReference type="GO" id="GO:0009401">
    <property type="term" value="P:phosphoenolpyruvate-dependent sugar phosphotransferase system"/>
    <property type="evidence" value="ECO:0007669"/>
    <property type="project" value="InterPro"/>
</dbReference>